<protein>
    <submittedName>
        <fullName evidence="1">Uncharacterized protein</fullName>
    </submittedName>
</protein>
<reference evidence="1" key="1">
    <citation type="submission" date="2024-03" db="EMBL/GenBank/DDBJ databases">
        <title>Diverse circular DNA viruses in blood, oral, and fecal samples of captive lemurs.</title>
        <authorList>
            <person name="Paietta E.N."/>
            <person name="Kraberger S."/>
            <person name="Lund M.C."/>
            <person name="Custer J.M."/>
            <person name="Vargas K.M."/>
            <person name="Ehmke E.E."/>
            <person name="Yoder A.D."/>
            <person name="Varsani A."/>
        </authorList>
    </citation>
    <scope>NUCLEOTIDE SEQUENCE</scope>
    <source>
        <strain evidence="1">Duke_30FF_63</strain>
    </source>
</reference>
<evidence type="ECO:0000313" key="1">
    <source>
        <dbReference type="EMBL" id="XCD08372.1"/>
    </source>
</evidence>
<proteinExistence type="predicted"/>
<accession>A0AAU8BAW8</accession>
<dbReference type="EMBL" id="PP511876">
    <property type="protein sequence ID" value="XCD08372.1"/>
    <property type="molecule type" value="Genomic_DNA"/>
</dbReference>
<sequence length="322" mass="34512">MEFNTKNKPFLYPNGDINAWYGPWDSISQFITAVTDDIGTDSIPLCTTIAVKSGNNVYEYWNPTSTAISTSSFVKKVTESSTGTSDVSVVNVEDYLIEGKSMPTADIYLLDGLPAIIRETAYSGSRDDYDLYIVSGLYDEASYRPNRAYRFYGNAGNTWLWDGNTYGVTDFPYFKFFFDDISNNNITFTPTSTNATLKIADNGGNAAKSISTTIPAATGTTAGLMTASMYNKLSALESGSGSSSANITVADTTYSTSLELDAEYPDAPAGSMVVYPGTTAGGDAYVYLKVQDSLWIVLNGSQVGTAAAATARIIGASVLSYK</sequence>
<organism evidence="1">
    <name type="scientific">Dulem virus 42</name>
    <dbReference type="NCBI Taxonomy" id="3145760"/>
    <lineage>
        <taxon>Viruses</taxon>
        <taxon>Duplodnaviria</taxon>
        <taxon>Heunggongvirae</taxon>
        <taxon>Uroviricota</taxon>
        <taxon>Caudoviricetes</taxon>
    </lineage>
</organism>
<name>A0AAU8BAW8_9CAUD</name>